<dbReference type="EMBL" id="VXIV02002422">
    <property type="protein sequence ID" value="KAF6025851.1"/>
    <property type="molecule type" value="Genomic_DNA"/>
</dbReference>
<reference evidence="1" key="1">
    <citation type="submission" date="2020-06" db="EMBL/GenBank/DDBJ databases">
        <title>Draft genome of Bugula neritina, a colonial animal packing powerful symbionts and potential medicines.</title>
        <authorList>
            <person name="Rayko M."/>
        </authorList>
    </citation>
    <scope>NUCLEOTIDE SEQUENCE [LARGE SCALE GENOMIC DNA]</scope>
    <source>
        <strain evidence="1">Kwan_BN1</strain>
    </source>
</reference>
<dbReference type="AlphaFoldDB" id="A0A7J7JJP7"/>
<gene>
    <name evidence="1" type="ORF">EB796_015841</name>
</gene>
<sequence>MELIEVEIETITIMLNNIHATQLLSLREEFEKLKAELVMNQHRNHIESYFTAYKENLGKIRMQVDDFHTVAIAEEIAEEMQSCDASAKEISGNSEN</sequence>
<dbReference type="Proteomes" id="UP000593567">
    <property type="component" value="Unassembled WGS sequence"/>
</dbReference>
<proteinExistence type="predicted"/>
<accession>A0A7J7JJP7</accession>
<protein>
    <submittedName>
        <fullName evidence="1">Uncharacterized protein</fullName>
    </submittedName>
</protein>
<comment type="caution">
    <text evidence="1">The sequence shown here is derived from an EMBL/GenBank/DDBJ whole genome shotgun (WGS) entry which is preliminary data.</text>
</comment>
<name>A0A7J7JJP7_BUGNE</name>
<evidence type="ECO:0000313" key="1">
    <source>
        <dbReference type="EMBL" id="KAF6025851.1"/>
    </source>
</evidence>
<keyword evidence="2" id="KW-1185">Reference proteome</keyword>
<evidence type="ECO:0000313" key="2">
    <source>
        <dbReference type="Proteomes" id="UP000593567"/>
    </source>
</evidence>
<organism evidence="1 2">
    <name type="scientific">Bugula neritina</name>
    <name type="common">Brown bryozoan</name>
    <name type="synonym">Sertularia neritina</name>
    <dbReference type="NCBI Taxonomy" id="10212"/>
    <lineage>
        <taxon>Eukaryota</taxon>
        <taxon>Metazoa</taxon>
        <taxon>Spiralia</taxon>
        <taxon>Lophotrochozoa</taxon>
        <taxon>Bryozoa</taxon>
        <taxon>Gymnolaemata</taxon>
        <taxon>Cheilostomatida</taxon>
        <taxon>Flustrina</taxon>
        <taxon>Buguloidea</taxon>
        <taxon>Bugulidae</taxon>
        <taxon>Bugula</taxon>
    </lineage>
</organism>